<comment type="caution">
    <text evidence="2">The sequence shown here is derived from an EMBL/GenBank/DDBJ whole genome shotgun (WGS) entry which is preliminary data.</text>
</comment>
<evidence type="ECO:0000259" key="1">
    <source>
        <dbReference type="Pfam" id="PF02698"/>
    </source>
</evidence>
<dbReference type="InterPro" id="IPR014729">
    <property type="entry name" value="Rossmann-like_a/b/a_fold"/>
</dbReference>
<evidence type="ECO:0000313" key="3">
    <source>
        <dbReference type="Proteomes" id="UP000824124"/>
    </source>
</evidence>
<dbReference type="PANTHER" id="PTHR30336">
    <property type="entry name" value="INNER MEMBRANE PROTEIN, PROBABLE PERMEASE"/>
    <property type="match status" value="1"/>
</dbReference>
<dbReference type="CDD" id="cd06259">
    <property type="entry name" value="YdcF-like"/>
    <property type="match status" value="1"/>
</dbReference>
<dbReference type="PANTHER" id="PTHR30336:SF6">
    <property type="entry name" value="INTEGRAL MEMBRANE PROTEIN"/>
    <property type="match status" value="1"/>
</dbReference>
<dbReference type="InterPro" id="IPR051599">
    <property type="entry name" value="Cell_Envelope_Assoc"/>
</dbReference>
<accession>A0A9D1HN59</accession>
<dbReference type="GO" id="GO:0005886">
    <property type="term" value="C:plasma membrane"/>
    <property type="evidence" value="ECO:0007669"/>
    <property type="project" value="TreeGrafter"/>
</dbReference>
<dbReference type="Proteomes" id="UP000824124">
    <property type="component" value="Unassembled WGS sequence"/>
</dbReference>
<sequence>MAWFRRGSWLRRILSVLLLLALLGAGWALGINTYVKYIGGQNIVTAQEAAALDDIDCIIVLGCKVEADGRPAPMLTDRLERGIALYQAGAAPKLLMSGDHGQAEYDEVNAMKQYAIDAGVPSSDIFMDHAGFSTYETMYRAGAVFDAKRVLVVTQEYHLYRALYLARALGLDAYGVPADFRTYSGGTYRICREILARNKDFFTAIFKPKPTYLGGMISVSGDGDQTNDI</sequence>
<reference evidence="2" key="1">
    <citation type="submission" date="2020-10" db="EMBL/GenBank/DDBJ databases">
        <authorList>
            <person name="Gilroy R."/>
        </authorList>
    </citation>
    <scope>NUCLEOTIDE SEQUENCE</scope>
    <source>
        <strain evidence="2">2830</strain>
    </source>
</reference>
<gene>
    <name evidence="2" type="ORF">IAB00_07135</name>
</gene>
<feature type="domain" description="DUF218" evidence="1">
    <location>
        <begin position="56"/>
        <end position="182"/>
    </location>
</feature>
<reference evidence="2" key="2">
    <citation type="journal article" date="2021" name="PeerJ">
        <title>Extensive microbial diversity within the chicken gut microbiome revealed by metagenomics and culture.</title>
        <authorList>
            <person name="Gilroy R."/>
            <person name="Ravi A."/>
            <person name="Getino M."/>
            <person name="Pursley I."/>
            <person name="Horton D.L."/>
            <person name="Alikhan N.F."/>
            <person name="Baker D."/>
            <person name="Gharbi K."/>
            <person name="Hall N."/>
            <person name="Watson M."/>
            <person name="Adriaenssens E.M."/>
            <person name="Foster-Nyarko E."/>
            <person name="Jarju S."/>
            <person name="Secka A."/>
            <person name="Antonio M."/>
            <person name="Oren A."/>
            <person name="Chaudhuri R.R."/>
            <person name="La Ragione R."/>
            <person name="Hildebrand F."/>
            <person name="Pallen M.J."/>
        </authorList>
    </citation>
    <scope>NUCLEOTIDE SEQUENCE</scope>
    <source>
        <strain evidence="2">2830</strain>
    </source>
</reference>
<dbReference type="Pfam" id="PF02698">
    <property type="entry name" value="DUF218"/>
    <property type="match status" value="1"/>
</dbReference>
<protein>
    <submittedName>
        <fullName evidence="2">YdcF family protein</fullName>
    </submittedName>
</protein>
<dbReference type="InterPro" id="IPR003848">
    <property type="entry name" value="DUF218"/>
</dbReference>
<name>A0A9D1HN59_9FIRM</name>
<proteinExistence type="predicted"/>
<dbReference type="EMBL" id="DVMH01000035">
    <property type="protein sequence ID" value="HIU10988.1"/>
    <property type="molecule type" value="Genomic_DNA"/>
</dbReference>
<dbReference type="AlphaFoldDB" id="A0A9D1HN59"/>
<evidence type="ECO:0000313" key="2">
    <source>
        <dbReference type="EMBL" id="HIU10988.1"/>
    </source>
</evidence>
<dbReference type="Gene3D" id="3.40.50.620">
    <property type="entry name" value="HUPs"/>
    <property type="match status" value="1"/>
</dbReference>
<organism evidence="2 3">
    <name type="scientific">Candidatus Avidehalobacter gallistercoris</name>
    <dbReference type="NCBI Taxonomy" id="2840694"/>
    <lineage>
        <taxon>Bacteria</taxon>
        <taxon>Bacillati</taxon>
        <taxon>Bacillota</taxon>
        <taxon>Clostridia</taxon>
        <taxon>Eubacteriales</taxon>
        <taxon>Peptococcaceae</taxon>
        <taxon>Peptococcaceae incertae sedis</taxon>
        <taxon>Candidatus Avidehalobacter</taxon>
    </lineage>
</organism>